<organism evidence="2">
    <name type="scientific">Trepomonas sp. PC1</name>
    <dbReference type="NCBI Taxonomy" id="1076344"/>
    <lineage>
        <taxon>Eukaryota</taxon>
        <taxon>Metamonada</taxon>
        <taxon>Diplomonadida</taxon>
        <taxon>Hexamitidae</taxon>
        <taxon>Hexamitinae</taxon>
        <taxon>Trepomonas</taxon>
    </lineage>
</organism>
<name>A0A146JYD4_9EUKA</name>
<reference evidence="2" key="1">
    <citation type="submission" date="2015-07" db="EMBL/GenBank/DDBJ databases">
        <title>Adaptation to a free-living lifestyle via gene acquisitions in the diplomonad Trepomonas sp. PC1.</title>
        <authorList>
            <person name="Xu F."/>
            <person name="Jerlstrom-Hultqvist J."/>
            <person name="Kolisko M."/>
            <person name="Simpson A.G.B."/>
            <person name="Roger A.J."/>
            <person name="Svard S.G."/>
            <person name="Andersson J.O."/>
        </authorList>
    </citation>
    <scope>NUCLEOTIDE SEQUENCE</scope>
    <source>
        <strain evidence="2">PC1</strain>
    </source>
</reference>
<proteinExistence type="predicted"/>
<gene>
    <name evidence="2" type="ORF">TPC1_30793</name>
</gene>
<feature type="coiled-coil region" evidence="1">
    <location>
        <begin position="151"/>
        <end position="301"/>
    </location>
</feature>
<keyword evidence="1" id="KW-0175">Coiled coil</keyword>
<feature type="non-terminal residue" evidence="2">
    <location>
        <position position="1"/>
    </location>
</feature>
<feature type="coiled-coil region" evidence="1">
    <location>
        <begin position="19"/>
        <end position="120"/>
    </location>
</feature>
<protein>
    <submittedName>
        <fullName evidence="2">Uncharacterized protein</fullName>
    </submittedName>
</protein>
<accession>A0A146JYD4</accession>
<dbReference type="AlphaFoldDB" id="A0A146JYD4"/>
<sequence length="476" mass="55514">FFKMDKLLPDDPTVLKKLFYKQTKEKQQLLEEIKLLREQVQIYQQSNAFLEQSQQQNLNLSTEDLIDLKKQNQQLTKQAEISEETISQQKEQIMDLIYQLNKQQLNAKTQQEDYEKFLKQPVEQEFTAQIGKILQIDADFDQIQLEAIAKISFLLENQNQQQEKIEKQKQEHLQLLENYEEVVKQLFSKSQSPAQYLEEQLSQAEKQIQDQSQLIQQLQTNLKQKSLELESLIKDQCGAQKEVDELSLKAQITDELLKENEALQSQLQSKNEQLQHFRQKEVEMAAEVENLQFQIENLNCEVKTQVQSANKLQIAINSLQTQKDAEIEALQREKMNLYEMVGKLESAKIQPKTDLQKAQQFVQQANLHLGQQSLELSTSKPEPTIQLQNQKRSPLHLLQEDFATMESLISQIGHGNVREMPSIQSMRKSPQLKKKEKEIGELIDERLSEAQVKKVSKTAQNLRERVEYLSKLVDEV</sequence>
<evidence type="ECO:0000313" key="2">
    <source>
        <dbReference type="EMBL" id="JAP89712.1"/>
    </source>
</evidence>
<dbReference type="EMBL" id="GDID01006894">
    <property type="protein sequence ID" value="JAP89712.1"/>
    <property type="molecule type" value="Transcribed_RNA"/>
</dbReference>
<evidence type="ECO:0000256" key="1">
    <source>
        <dbReference type="SAM" id="Coils"/>
    </source>
</evidence>